<gene>
    <name evidence="1" type="ORF">SAMN05720469_1676</name>
</gene>
<accession>A0A1M6ZNM5</accession>
<dbReference type="AlphaFoldDB" id="A0A1M6ZNM5"/>
<evidence type="ECO:0000313" key="2">
    <source>
        <dbReference type="Proteomes" id="UP000184275"/>
    </source>
</evidence>
<protein>
    <submittedName>
        <fullName evidence="1">Uncharacterized protein</fullName>
    </submittedName>
</protein>
<reference evidence="2" key="1">
    <citation type="submission" date="2016-11" db="EMBL/GenBank/DDBJ databases">
        <authorList>
            <person name="Varghese N."/>
            <person name="Submissions S."/>
        </authorList>
    </citation>
    <scope>NUCLEOTIDE SEQUENCE [LARGE SCALE GENOMIC DNA]</scope>
    <source>
        <strain evidence="2">UWOS</strain>
    </source>
</reference>
<keyword evidence="2" id="KW-1185">Reference proteome</keyword>
<dbReference type="EMBL" id="FRAW01000067">
    <property type="protein sequence ID" value="SHL32138.1"/>
    <property type="molecule type" value="Genomic_DNA"/>
</dbReference>
<evidence type="ECO:0000313" key="1">
    <source>
        <dbReference type="EMBL" id="SHL32138.1"/>
    </source>
</evidence>
<proteinExistence type="predicted"/>
<dbReference type="RefSeq" id="WP_073306424.1">
    <property type="nucleotide sequence ID" value="NZ_FRAW01000067.1"/>
</dbReference>
<dbReference type="Proteomes" id="UP000184275">
    <property type="component" value="Unassembled WGS sequence"/>
</dbReference>
<sequence>MLELLPDSNNFKVIGDYIARSHIMSESGKYTIAADTIKDGILHQVGHEYDTAISALEELIKMILKNYSQIKEIYNPGGMDFVNEKEQKNLVSRMNLSCQIKTE</sequence>
<name>A0A1M6ZNM5_9BACT</name>
<organism evidence="1 2">
    <name type="scientific">Fibrobacter intestinalis</name>
    <dbReference type="NCBI Taxonomy" id="28122"/>
    <lineage>
        <taxon>Bacteria</taxon>
        <taxon>Pseudomonadati</taxon>
        <taxon>Fibrobacterota</taxon>
        <taxon>Fibrobacteria</taxon>
        <taxon>Fibrobacterales</taxon>
        <taxon>Fibrobacteraceae</taxon>
        <taxon>Fibrobacter</taxon>
    </lineage>
</organism>